<comment type="caution">
    <text evidence="2">The sequence shown here is derived from an EMBL/GenBank/DDBJ whole genome shotgun (WGS) entry which is preliminary data.</text>
</comment>
<dbReference type="EMBL" id="PPTY01000013">
    <property type="protein sequence ID" value="RDB84996.1"/>
    <property type="molecule type" value="Genomic_DNA"/>
</dbReference>
<sequence>MTRPPSRAAGRILALLEVPALVAVPLVLGACAYFQVEQGALLTVIVAFAAVGVFFASFEASRPALRQIMPTVVLAALAAAGRVLFAPIPDFKPVSAICILAGAVFGRRSGFLVGALAALVSNFFFGQGPWTPWQMYAWGLVGYLAGVLADRGWLDRLPVLYAYGFLSALLYGLLLNGWYVIGFVQPFSWSAALVAFGAALPFDATHGVATVVFLAALYVPWRKKLERIKRKYALI</sequence>
<accession>A0A369N7L3</accession>
<keyword evidence="1" id="KW-1133">Transmembrane helix</keyword>
<feature type="transmembrane region" description="Helical" evidence="1">
    <location>
        <begin position="193"/>
        <end position="221"/>
    </location>
</feature>
<gene>
    <name evidence="2" type="ORF">C1871_08840</name>
</gene>
<dbReference type="Proteomes" id="UP000253857">
    <property type="component" value="Unassembled WGS sequence"/>
</dbReference>
<proteinExistence type="predicted"/>
<dbReference type="RefSeq" id="WP_035586079.1">
    <property type="nucleotide sequence ID" value="NZ_AP025575.1"/>
</dbReference>
<protein>
    <submittedName>
        <fullName evidence="2">ECF transporter S component</fullName>
    </submittedName>
</protein>
<feature type="transmembrane region" description="Helical" evidence="1">
    <location>
        <begin position="160"/>
        <end position="181"/>
    </location>
</feature>
<dbReference type="GO" id="GO:0016020">
    <property type="term" value="C:membrane"/>
    <property type="evidence" value="ECO:0007669"/>
    <property type="project" value="InterPro"/>
</dbReference>
<evidence type="ECO:0000256" key="1">
    <source>
        <dbReference type="SAM" id="Phobius"/>
    </source>
</evidence>
<dbReference type="Pfam" id="PF07155">
    <property type="entry name" value="ECF-ribofla_trS"/>
    <property type="match status" value="1"/>
</dbReference>
<keyword evidence="1" id="KW-0812">Transmembrane</keyword>
<dbReference type="PROSITE" id="PS51257">
    <property type="entry name" value="PROKAR_LIPOPROTEIN"/>
    <property type="match status" value="1"/>
</dbReference>
<evidence type="ECO:0000313" key="2">
    <source>
        <dbReference type="EMBL" id="RDB84996.1"/>
    </source>
</evidence>
<name>A0A369N7L3_EGGLN</name>
<feature type="transmembrane region" description="Helical" evidence="1">
    <location>
        <begin position="40"/>
        <end position="58"/>
    </location>
</feature>
<keyword evidence="1" id="KW-0472">Membrane</keyword>
<evidence type="ECO:0000313" key="3">
    <source>
        <dbReference type="Proteomes" id="UP000253857"/>
    </source>
</evidence>
<dbReference type="InterPro" id="IPR009825">
    <property type="entry name" value="ECF_substrate-spec-like"/>
</dbReference>
<feature type="transmembrane region" description="Helical" evidence="1">
    <location>
        <begin position="97"/>
        <end position="124"/>
    </location>
</feature>
<feature type="transmembrane region" description="Helical" evidence="1">
    <location>
        <begin position="130"/>
        <end position="148"/>
    </location>
</feature>
<feature type="transmembrane region" description="Helical" evidence="1">
    <location>
        <begin position="12"/>
        <end position="33"/>
    </location>
</feature>
<dbReference type="Gene3D" id="1.10.1760.20">
    <property type="match status" value="1"/>
</dbReference>
<organism evidence="2 3">
    <name type="scientific">Eggerthella lenta</name>
    <name type="common">Eubacterium lentum</name>
    <dbReference type="NCBI Taxonomy" id="84112"/>
    <lineage>
        <taxon>Bacteria</taxon>
        <taxon>Bacillati</taxon>
        <taxon>Actinomycetota</taxon>
        <taxon>Coriobacteriia</taxon>
        <taxon>Eggerthellales</taxon>
        <taxon>Eggerthellaceae</taxon>
        <taxon>Eggerthella</taxon>
    </lineage>
</organism>
<dbReference type="AlphaFoldDB" id="A0A369N7L3"/>
<reference evidence="2 3" key="1">
    <citation type="journal article" date="2018" name="Elife">
        <title>Discovery and characterization of a prevalent human gut bacterial enzyme sufficient for the inactivation of a family of plant toxins.</title>
        <authorList>
            <person name="Koppel N."/>
            <person name="Bisanz J.E."/>
            <person name="Pandelia M.E."/>
            <person name="Turnbaugh P.J."/>
            <person name="Balskus E.P."/>
        </authorList>
    </citation>
    <scope>NUCLEOTIDE SEQUENCE [LARGE SCALE GENOMIC DNA]</scope>
    <source>
        <strain evidence="2 3">FAA1-1-60AUCSF</strain>
    </source>
</reference>